<accession>Q8TLL0</accession>
<proteinExistence type="predicted"/>
<sequence>MFLLRTFLYPCFLSSIMVYLKNRAMVSLLVVFLLVCSAGAASGAGNITAAETFSTPINSSTENDLFSELSAQSELYNENFDNVPSLVKRLVASEEIAGKIELENGEMLYVTALMRGGKVGEFYKYDTPNDPNSQFGPTIVVESDEETVRGILDSDDPLRKAVEQMNEDSLDVEVEGFFRKTVLWSIKQLYS</sequence>
<reference evidence="1 2" key="1">
    <citation type="journal article" date="2002" name="Genome Res.">
        <title>The genome of Methanosarcina acetivorans reveals extensive metabolic and physiological diversity.</title>
        <authorList>
            <person name="Galagan J.E."/>
            <person name="Nusbaum C."/>
            <person name="Roy A."/>
            <person name="Endrizzi M.G."/>
            <person name="Macdonald P."/>
            <person name="FitzHugh W."/>
            <person name="Calvo S."/>
            <person name="Engels R."/>
            <person name="Smirnov S."/>
            <person name="Atnoor D."/>
            <person name="Brown A."/>
            <person name="Allen N."/>
            <person name="Naylor J."/>
            <person name="Stange-Thomann N."/>
            <person name="DeArellano K."/>
            <person name="Johnson R."/>
            <person name="Linton L."/>
            <person name="McEwan P."/>
            <person name="McKernan K."/>
            <person name="Talamas J."/>
            <person name="Tirrell A."/>
            <person name="Ye W."/>
            <person name="Zimmer A."/>
            <person name="Barber R.D."/>
            <person name="Cann I."/>
            <person name="Graham D.E."/>
            <person name="Grahame D.A."/>
            <person name="Guss A."/>
            <person name="Hedderich R."/>
            <person name="Ingram-Smith C."/>
            <person name="Kuettner C.H."/>
            <person name="Krzycki J.A."/>
            <person name="Leigh J.A."/>
            <person name="Li W."/>
            <person name="Liu J."/>
            <person name="Mukhopadhyay B."/>
            <person name="Reeve J.N."/>
            <person name="Smith K."/>
            <person name="Springer T.A."/>
            <person name="Umayam L.A."/>
            <person name="White O."/>
            <person name="White R.H."/>
            <person name="de Macario E.C."/>
            <person name="Ferry J.G."/>
            <person name="Jarrell K.F."/>
            <person name="Jing H."/>
            <person name="Macario A.J.L."/>
            <person name="Paulsen I."/>
            <person name="Pritchett M."/>
            <person name="Sowers K.R."/>
            <person name="Swanson R.V."/>
            <person name="Zinder S.H."/>
            <person name="Lander E."/>
            <person name="Metcalf W.W."/>
            <person name="Birren B."/>
        </authorList>
    </citation>
    <scope>NUCLEOTIDE SEQUENCE [LARGE SCALE GENOMIC DNA]</scope>
    <source>
        <strain evidence="2">ATCC 35395 / DSM 2834 / JCM 12185 / C2A</strain>
    </source>
</reference>
<dbReference type="KEGG" id="mac:MA_3026"/>
<dbReference type="AlphaFoldDB" id="Q8TLL0"/>
<dbReference type="EMBL" id="AE010299">
    <property type="protein sequence ID" value="AAM06399.1"/>
    <property type="molecule type" value="Genomic_DNA"/>
</dbReference>
<protein>
    <submittedName>
        <fullName evidence="1">Uncharacterized protein</fullName>
    </submittedName>
</protein>
<organism evidence="1 2">
    <name type="scientific">Methanosarcina acetivorans (strain ATCC 35395 / DSM 2834 / JCM 12185 / C2A)</name>
    <dbReference type="NCBI Taxonomy" id="188937"/>
    <lineage>
        <taxon>Archaea</taxon>
        <taxon>Methanobacteriati</taxon>
        <taxon>Methanobacteriota</taxon>
        <taxon>Stenosarchaea group</taxon>
        <taxon>Methanomicrobia</taxon>
        <taxon>Methanosarcinales</taxon>
        <taxon>Methanosarcinaceae</taxon>
        <taxon>Methanosarcina</taxon>
    </lineage>
</organism>
<dbReference type="Proteomes" id="UP000002487">
    <property type="component" value="Chromosome"/>
</dbReference>
<gene>
    <name evidence="1" type="ordered locus">MA_3026</name>
</gene>
<evidence type="ECO:0000313" key="1">
    <source>
        <dbReference type="EMBL" id="AAM06399.1"/>
    </source>
</evidence>
<name>Q8TLL0_METAC</name>
<keyword evidence="2" id="KW-1185">Reference proteome</keyword>
<dbReference type="InParanoid" id="Q8TLL0"/>
<dbReference type="STRING" id="188937.MA_3026"/>
<dbReference type="HOGENOM" id="CLU_129663_0_0_2"/>
<evidence type="ECO:0000313" key="2">
    <source>
        <dbReference type="Proteomes" id="UP000002487"/>
    </source>
</evidence>
<dbReference type="EnsemblBacteria" id="AAM06399">
    <property type="protein sequence ID" value="AAM06399"/>
    <property type="gene ID" value="MA_3026"/>
</dbReference>